<dbReference type="AlphaFoldDB" id="A0AAU9QFL8"/>
<comment type="caution">
    <text evidence="1">The sequence shown here is derived from an EMBL/GenBank/DDBJ whole genome shotgun (WGS) entry which is preliminary data.</text>
</comment>
<evidence type="ECO:0000313" key="2">
    <source>
        <dbReference type="Proteomes" id="UP001295462"/>
    </source>
</evidence>
<proteinExistence type="predicted"/>
<sequence length="88" mass="10013">MPEQLKVKGSINEEQAMRAKVRCYQPKQVNKTLCARAQRTKVDRATSATWSTSSLKTLGLEKPKQQQAQWEARLSSLMQHEETSIPLV</sequence>
<organism evidence="1 2">
    <name type="scientific">Vibrio jasicida</name>
    <dbReference type="NCBI Taxonomy" id="766224"/>
    <lineage>
        <taxon>Bacteria</taxon>
        <taxon>Pseudomonadati</taxon>
        <taxon>Pseudomonadota</taxon>
        <taxon>Gammaproteobacteria</taxon>
        <taxon>Vibrionales</taxon>
        <taxon>Vibrionaceae</taxon>
        <taxon>Vibrio</taxon>
    </lineage>
</organism>
<evidence type="ECO:0000313" key="1">
    <source>
        <dbReference type="EMBL" id="CAH1570082.1"/>
    </source>
</evidence>
<dbReference type="RefSeq" id="WP_045402091.1">
    <property type="nucleotide sequence ID" value="NZ_CAKMTZ010000004.1"/>
</dbReference>
<dbReference type="Proteomes" id="UP001295462">
    <property type="component" value="Unassembled WGS sequence"/>
</dbReference>
<dbReference type="EMBL" id="CAKMUD010000008">
    <property type="protein sequence ID" value="CAH1570082.1"/>
    <property type="molecule type" value="Genomic_DNA"/>
</dbReference>
<protein>
    <submittedName>
        <fullName evidence="1">Uncharacterized protein</fullName>
    </submittedName>
</protein>
<name>A0AAU9QFL8_9VIBR</name>
<accession>A0AAU9QFL8</accession>
<gene>
    <name evidence="1" type="ORF">THF1A12_1050004</name>
</gene>
<reference evidence="1" key="1">
    <citation type="submission" date="2022-01" db="EMBL/GenBank/DDBJ databases">
        <authorList>
            <person name="Lagorce A."/>
        </authorList>
    </citation>
    <scope>NUCLEOTIDE SEQUENCE</scope>
    <source>
        <strain evidence="1">Th15_F1_A12</strain>
    </source>
</reference>